<dbReference type="CDD" id="cd17321">
    <property type="entry name" value="MFS_MMR_MDR_like"/>
    <property type="match status" value="1"/>
</dbReference>
<feature type="transmembrane region" description="Helical" evidence="8">
    <location>
        <begin position="479"/>
        <end position="497"/>
    </location>
</feature>
<evidence type="ECO:0000256" key="8">
    <source>
        <dbReference type="SAM" id="Phobius"/>
    </source>
</evidence>
<feature type="domain" description="Major facilitator superfamily (MFS) profile" evidence="9">
    <location>
        <begin position="10"/>
        <end position="506"/>
    </location>
</feature>
<evidence type="ECO:0000313" key="10">
    <source>
        <dbReference type="EMBL" id="TCO65604.1"/>
    </source>
</evidence>
<comment type="caution">
    <text evidence="10">The sequence shown here is derived from an EMBL/GenBank/DDBJ whole genome shotgun (WGS) entry which is preliminary data.</text>
</comment>
<evidence type="ECO:0000256" key="5">
    <source>
        <dbReference type="ARBA" id="ARBA00022989"/>
    </source>
</evidence>
<dbReference type="PROSITE" id="PS50850">
    <property type="entry name" value="MFS"/>
    <property type="match status" value="1"/>
</dbReference>
<feature type="transmembrane region" description="Helical" evidence="8">
    <location>
        <begin position="219"/>
        <end position="247"/>
    </location>
</feature>
<comment type="subcellular location">
    <subcellularLocation>
        <location evidence="1">Cell membrane</location>
        <topology evidence="1">Multi-pass membrane protein</topology>
    </subcellularLocation>
</comment>
<evidence type="ECO:0000313" key="11">
    <source>
        <dbReference type="Proteomes" id="UP000295680"/>
    </source>
</evidence>
<keyword evidence="11" id="KW-1185">Reference proteome</keyword>
<organism evidence="10 11">
    <name type="scientific">Actinocrispum wychmicini</name>
    <dbReference type="NCBI Taxonomy" id="1213861"/>
    <lineage>
        <taxon>Bacteria</taxon>
        <taxon>Bacillati</taxon>
        <taxon>Actinomycetota</taxon>
        <taxon>Actinomycetes</taxon>
        <taxon>Pseudonocardiales</taxon>
        <taxon>Pseudonocardiaceae</taxon>
        <taxon>Actinocrispum</taxon>
    </lineage>
</organism>
<evidence type="ECO:0000256" key="3">
    <source>
        <dbReference type="ARBA" id="ARBA00022475"/>
    </source>
</evidence>
<dbReference type="InterPro" id="IPR004638">
    <property type="entry name" value="EmrB-like"/>
</dbReference>
<accession>A0A4R2K013</accession>
<dbReference type="OrthoDB" id="7375466at2"/>
<feature type="transmembrane region" description="Helical" evidence="8">
    <location>
        <begin position="138"/>
        <end position="157"/>
    </location>
</feature>
<evidence type="ECO:0000256" key="1">
    <source>
        <dbReference type="ARBA" id="ARBA00004651"/>
    </source>
</evidence>
<dbReference type="RefSeq" id="WP_132112103.1">
    <property type="nucleotide sequence ID" value="NZ_SLWS01000001.1"/>
</dbReference>
<keyword evidence="5 8" id="KW-1133">Transmembrane helix</keyword>
<dbReference type="NCBIfam" id="TIGR00711">
    <property type="entry name" value="efflux_EmrB"/>
    <property type="match status" value="1"/>
</dbReference>
<evidence type="ECO:0000256" key="2">
    <source>
        <dbReference type="ARBA" id="ARBA00022448"/>
    </source>
</evidence>
<dbReference type="InterPro" id="IPR011701">
    <property type="entry name" value="MFS"/>
</dbReference>
<name>A0A4R2K013_9PSEU</name>
<evidence type="ECO:0000256" key="7">
    <source>
        <dbReference type="SAM" id="MobiDB-lite"/>
    </source>
</evidence>
<dbReference type="AlphaFoldDB" id="A0A4R2K013"/>
<gene>
    <name evidence="10" type="ORF">EV192_1011396</name>
</gene>
<protein>
    <submittedName>
        <fullName evidence="10">EmrB/QacA subfamily drug resistance transporter</fullName>
    </submittedName>
</protein>
<feature type="transmembrane region" description="Helical" evidence="8">
    <location>
        <begin position="108"/>
        <end position="126"/>
    </location>
</feature>
<feature type="transmembrane region" description="Helical" evidence="8">
    <location>
        <begin position="405"/>
        <end position="424"/>
    </location>
</feature>
<proteinExistence type="predicted"/>
<keyword evidence="2" id="KW-0813">Transport</keyword>
<feature type="transmembrane region" description="Helical" evidence="8">
    <location>
        <begin position="358"/>
        <end position="384"/>
    </location>
</feature>
<dbReference type="Pfam" id="PF07690">
    <property type="entry name" value="MFS_1"/>
    <property type="match status" value="1"/>
</dbReference>
<dbReference type="GO" id="GO:0005886">
    <property type="term" value="C:plasma membrane"/>
    <property type="evidence" value="ECO:0007669"/>
    <property type="project" value="UniProtKB-SubCell"/>
</dbReference>
<feature type="transmembrane region" description="Helical" evidence="8">
    <location>
        <begin position="268"/>
        <end position="291"/>
    </location>
</feature>
<feature type="transmembrane region" description="Helical" evidence="8">
    <location>
        <begin position="163"/>
        <end position="182"/>
    </location>
</feature>
<keyword evidence="4 8" id="KW-0812">Transmembrane</keyword>
<dbReference type="GO" id="GO:0022857">
    <property type="term" value="F:transmembrane transporter activity"/>
    <property type="evidence" value="ECO:0007669"/>
    <property type="project" value="InterPro"/>
</dbReference>
<feature type="transmembrane region" description="Helical" evidence="8">
    <location>
        <begin position="194"/>
        <end position="213"/>
    </location>
</feature>
<feature type="transmembrane region" description="Helical" evidence="8">
    <location>
        <begin position="303"/>
        <end position="320"/>
    </location>
</feature>
<keyword evidence="6 8" id="KW-0472">Membrane</keyword>
<reference evidence="10 11" key="1">
    <citation type="submission" date="2019-03" db="EMBL/GenBank/DDBJ databases">
        <title>Genomic Encyclopedia of Type Strains, Phase IV (KMG-IV): sequencing the most valuable type-strain genomes for metagenomic binning, comparative biology and taxonomic classification.</title>
        <authorList>
            <person name="Goeker M."/>
        </authorList>
    </citation>
    <scope>NUCLEOTIDE SEQUENCE [LARGE SCALE GENOMIC DNA]</scope>
    <source>
        <strain evidence="10 11">DSM 45934</strain>
    </source>
</reference>
<evidence type="ECO:0000256" key="6">
    <source>
        <dbReference type="ARBA" id="ARBA00023136"/>
    </source>
</evidence>
<evidence type="ECO:0000259" key="9">
    <source>
        <dbReference type="PROSITE" id="PS50850"/>
    </source>
</evidence>
<dbReference type="PANTHER" id="PTHR42718:SF46">
    <property type="entry name" value="BLR6921 PROTEIN"/>
    <property type="match status" value="1"/>
</dbReference>
<dbReference type="Proteomes" id="UP000295680">
    <property type="component" value="Unassembled WGS sequence"/>
</dbReference>
<dbReference type="InterPro" id="IPR036259">
    <property type="entry name" value="MFS_trans_sf"/>
</dbReference>
<feature type="region of interest" description="Disordered" evidence="7">
    <location>
        <begin position="505"/>
        <end position="525"/>
    </location>
</feature>
<evidence type="ECO:0000256" key="4">
    <source>
        <dbReference type="ARBA" id="ARBA00022692"/>
    </source>
</evidence>
<dbReference type="PANTHER" id="PTHR42718">
    <property type="entry name" value="MAJOR FACILITATOR SUPERFAMILY MULTIDRUG TRANSPORTER MFSC"/>
    <property type="match status" value="1"/>
</dbReference>
<dbReference type="Gene3D" id="1.20.1250.20">
    <property type="entry name" value="MFS general substrate transporter like domains"/>
    <property type="match status" value="1"/>
</dbReference>
<feature type="transmembrane region" description="Helical" evidence="8">
    <location>
        <begin position="76"/>
        <end position="102"/>
    </location>
</feature>
<keyword evidence="3" id="KW-1003">Cell membrane</keyword>
<dbReference type="Gene3D" id="1.20.1720.10">
    <property type="entry name" value="Multidrug resistance protein D"/>
    <property type="match status" value="1"/>
</dbReference>
<feature type="transmembrane region" description="Helical" evidence="8">
    <location>
        <begin position="46"/>
        <end position="64"/>
    </location>
</feature>
<feature type="transmembrane region" description="Helical" evidence="8">
    <location>
        <begin position="332"/>
        <end position="352"/>
    </location>
</feature>
<dbReference type="EMBL" id="SLWS01000001">
    <property type="protein sequence ID" value="TCO65604.1"/>
    <property type="molecule type" value="Genomic_DNA"/>
</dbReference>
<dbReference type="SUPFAM" id="SSF103473">
    <property type="entry name" value="MFS general substrate transporter"/>
    <property type="match status" value="1"/>
</dbReference>
<dbReference type="InterPro" id="IPR020846">
    <property type="entry name" value="MFS_dom"/>
</dbReference>
<sequence length="525" mass="55340">MTRKYHPWAALSALCLGFFMILLDSSIVNTAVPAMITGLHASLNEIFWVNSVYLLTFAVPLLLSGRLGDRFGPRRMYVFGLIVFTLASLWCGFADSATALIIARAVQGLGAAALTPQSMAFIVHLFPTNRGAAMGMWAAVAGAATVSGPVIGGLVVQSIGWEWIFFVNVPVGVVALVLVFTLVPNWQPKHSHRFDVPGILLSSLGLLALVFGLQNGQQYHWGTVFGGVTITEILLGGVALLVAFVFWQARNKREPLLPLALFTSRSFSFGNMTNLCIGFAMTAQFIPIMIFLQSVRDLTPLEAGLFSAPVAVLAGVLGPFAGRLSDRINGKYIVMVGLAVYALGIGSLSLFAAPDVNLLLFVPGMVLNGIGIGLIFSPLSATAIAGLQPRMMGAGSGIFSMSRQIGNLLGSAGGAVLLQARLAATMPDAIATQAATLPADVRPQFVSAMAKSVNGIPAGLPENLRHAADTAFQDGFATAMSQTLLLPAGLLVLGLFFSSRMRNRAQPPQPVVAPARPAEKIAEPA</sequence>